<feature type="domain" description="Radical SAM core" evidence="13">
    <location>
        <begin position="53"/>
        <end position="275"/>
    </location>
</feature>
<keyword evidence="10 12" id="KW-0456">Lyase</keyword>
<evidence type="ECO:0000256" key="7">
    <source>
        <dbReference type="ARBA" id="ARBA00023014"/>
    </source>
</evidence>
<keyword evidence="7 12" id="KW-0411">Iron-sulfur</keyword>
<dbReference type="GO" id="GO:0006777">
    <property type="term" value="P:Mo-molybdopterin cofactor biosynthetic process"/>
    <property type="evidence" value="ECO:0007669"/>
    <property type="project" value="UniProtKB-UniRule"/>
</dbReference>
<feature type="binding site" evidence="12">
    <location>
        <position position="167"/>
    </location>
    <ligand>
        <name>S-adenosyl-L-methionine</name>
        <dbReference type="ChEBI" id="CHEBI:59789"/>
    </ligand>
</feature>
<comment type="cofactor">
    <cofactor evidence="12">
        <name>[4Fe-4S] cluster</name>
        <dbReference type="ChEBI" id="CHEBI:49883"/>
    </cofactor>
    <text evidence="12">Binds 2 [4Fe-4S] clusters. Binds 1 [4Fe-4S] cluster coordinated with 3 cysteines and an exchangeable S-adenosyl-L-methionine and 1 [4Fe-4S] cluster coordinated with 3 cysteines and the GTP-derived substrate.</text>
</comment>
<dbReference type="PROSITE" id="PS51918">
    <property type="entry name" value="RADICAL_SAM"/>
    <property type="match status" value="1"/>
</dbReference>
<keyword evidence="4 12" id="KW-0479">Metal-binding</keyword>
<evidence type="ECO:0000256" key="11">
    <source>
        <dbReference type="ARBA" id="ARBA00048697"/>
    </source>
</evidence>
<comment type="pathway">
    <text evidence="12">Cofactor biosynthesis; molybdopterin biosynthesis.</text>
</comment>
<feature type="binding site" evidence="12">
    <location>
        <position position="76"/>
    </location>
    <ligand>
        <name>[4Fe-4S] cluster</name>
        <dbReference type="ChEBI" id="CHEBI:49883"/>
        <label>1</label>
        <note>4Fe-4S-S-AdoMet</note>
    </ligand>
</feature>
<dbReference type="GO" id="GO:0051539">
    <property type="term" value="F:4 iron, 4 sulfur cluster binding"/>
    <property type="evidence" value="ECO:0007669"/>
    <property type="project" value="UniProtKB-UniRule"/>
</dbReference>
<evidence type="ECO:0000256" key="12">
    <source>
        <dbReference type="HAMAP-Rule" id="MF_01225"/>
    </source>
</evidence>
<dbReference type="Pfam" id="PF06463">
    <property type="entry name" value="Mob_synth_C"/>
    <property type="match status" value="1"/>
</dbReference>
<evidence type="ECO:0000256" key="6">
    <source>
        <dbReference type="ARBA" id="ARBA00023004"/>
    </source>
</evidence>
<dbReference type="CDD" id="cd21117">
    <property type="entry name" value="Twitch_MoaA"/>
    <property type="match status" value="1"/>
</dbReference>
<evidence type="ECO:0000256" key="5">
    <source>
        <dbReference type="ARBA" id="ARBA00022741"/>
    </source>
</evidence>
<dbReference type="HAMAP" id="MF_01225_B">
    <property type="entry name" value="MoaA_B"/>
    <property type="match status" value="1"/>
</dbReference>
<dbReference type="InterPro" id="IPR000385">
    <property type="entry name" value="MoaA_NifB_PqqE_Fe-S-bd_CS"/>
</dbReference>
<evidence type="ECO:0000256" key="10">
    <source>
        <dbReference type="ARBA" id="ARBA00023239"/>
    </source>
</evidence>
<evidence type="ECO:0000256" key="8">
    <source>
        <dbReference type="ARBA" id="ARBA00023134"/>
    </source>
</evidence>
<organism evidence="14 15">
    <name type="scientific">Natronincola peptidivorans</name>
    <dbReference type="NCBI Taxonomy" id="426128"/>
    <lineage>
        <taxon>Bacteria</taxon>
        <taxon>Bacillati</taxon>
        <taxon>Bacillota</taxon>
        <taxon>Clostridia</taxon>
        <taxon>Peptostreptococcales</taxon>
        <taxon>Natronincolaceae</taxon>
        <taxon>Natronincola</taxon>
    </lineage>
</organism>
<dbReference type="PANTHER" id="PTHR22960:SF0">
    <property type="entry name" value="MOLYBDENUM COFACTOR BIOSYNTHESIS PROTEIN 1"/>
    <property type="match status" value="1"/>
</dbReference>
<dbReference type="CDD" id="cd01335">
    <property type="entry name" value="Radical_SAM"/>
    <property type="match status" value="1"/>
</dbReference>
<dbReference type="NCBIfam" id="TIGR02666">
    <property type="entry name" value="moaA"/>
    <property type="match status" value="1"/>
</dbReference>
<feature type="binding site" evidence="12">
    <location>
        <position position="238"/>
    </location>
    <ligand>
        <name>S-adenosyl-L-methionine</name>
        <dbReference type="ChEBI" id="CHEBI:59789"/>
    </ligand>
</feature>
<feature type="binding site" evidence="12">
    <location>
        <position position="73"/>
    </location>
    <ligand>
        <name>[4Fe-4S] cluster</name>
        <dbReference type="ChEBI" id="CHEBI:49883"/>
        <label>1</label>
        <note>4Fe-4S-S-AdoMet</note>
    </ligand>
</feature>
<feature type="binding site" evidence="12">
    <location>
        <position position="301"/>
    </location>
    <ligand>
        <name>[4Fe-4S] cluster</name>
        <dbReference type="ChEBI" id="CHEBI:49883"/>
        <label>2</label>
        <note>4Fe-4S-substrate</note>
    </ligand>
</feature>
<evidence type="ECO:0000256" key="9">
    <source>
        <dbReference type="ARBA" id="ARBA00023150"/>
    </source>
</evidence>
<keyword evidence="5 12" id="KW-0547">Nucleotide-binding</keyword>
<dbReference type="GO" id="GO:0005525">
    <property type="term" value="F:GTP binding"/>
    <property type="evidence" value="ECO:0007669"/>
    <property type="project" value="UniProtKB-UniRule"/>
</dbReference>
<dbReference type="SFLD" id="SFLDG01386">
    <property type="entry name" value="main_SPASM_domain-containing"/>
    <property type="match status" value="1"/>
</dbReference>
<feature type="binding site" evidence="12">
    <location>
        <position position="112"/>
    </location>
    <ligand>
        <name>GTP</name>
        <dbReference type="ChEBI" id="CHEBI:37565"/>
    </ligand>
</feature>
<dbReference type="InterPro" id="IPR010505">
    <property type="entry name" value="MoaA_twitch"/>
</dbReference>
<dbReference type="InterPro" id="IPR040064">
    <property type="entry name" value="MoaA-like"/>
</dbReference>
<dbReference type="GO" id="GO:0061798">
    <property type="term" value="F:GTP 3',8'-cyclase activity"/>
    <property type="evidence" value="ECO:0007669"/>
    <property type="project" value="UniProtKB-UniRule"/>
</dbReference>
<dbReference type="SUPFAM" id="SSF102114">
    <property type="entry name" value="Radical SAM enzymes"/>
    <property type="match status" value="1"/>
</dbReference>
<dbReference type="EC" id="4.1.99.22" evidence="1 12"/>
<proteinExistence type="inferred from homology"/>
<dbReference type="EMBL" id="FOHU01000011">
    <property type="protein sequence ID" value="SET47397.1"/>
    <property type="molecule type" value="Genomic_DNA"/>
</dbReference>
<keyword evidence="8 12" id="KW-0342">GTP-binding</keyword>
<dbReference type="AlphaFoldDB" id="A0A1I0EQ08"/>
<keyword evidence="2 12" id="KW-0004">4Fe-4S</keyword>
<name>A0A1I0EQ08_9FIRM</name>
<dbReference type="SFLD" id="SFLDS00029">
    <property type="entry name" value="Radical_SAM"/>
    <property type="match status" value="1"/>
</dbReference>
<evidence type="ECO:0000256" key="4">
    <source>
        <dbReference type="ARBA" id="ARBA00022723"/>
    </source>
</evidence>
<comment type="subunit">
    <text evidence="12">Monomer and homodimer.</text>
</comment>
<accession>A0A1I0EQ08</accession>
<dbReference type="SMART" id="SM00729">
    <property type="entry name" value="Elp3"/>
    <property type="match status" value="1"/>
</dbReference>
<dbReference type="InterPro" id="IPR006638">
    <property type="entry name" value="Elp3/MiaA/NifB-like_rSAM"/>
</dbReference>
<sequence length="369" mass="41492">MPPVIGKEKDTDAIKASPFKGLAFLYNEVKSEFNDKNKQRKFIDIRSDRMRDQYNRRVNYMRISITDLCNLRCLYCMPEEGICKKDHKDMLTFEEITKAVKIAATLGIDKIRITGGEPLVKKGIVEFIKGLSDIKGIKDIAMTTNGVLLKKHAKDLKEAGLKRVNISIDSLKQDNYARITRGGDVHQVLEGIEEVIKLGMTPVKLNAVVIGGYNQDEVQDLANLTKNENIEVRFIELMPVGEAGNWAKERFISNEAIKEKIGNLIPLVHQASSPAKYYKLPDGKGKIGFINPISSHFCGECNRIRMTSDGKLKPCLHSHEEIDILNVIRNTPDDLKDVMANAIMAKPQQHYLYTDGYQLGKRSMAEIGG</sequence>
<comment type="catalytic activity">
    <reaction evidence="11 12">
        <text>GTP + AH2 + S-adenosyl-L-methionine = (8S)-3',8-cyclo-7,8-dihydroguanosine 5'-triphosphate + 5'-deoxyadenosine + L-methionine + A + H(+)</text>
        <dbReference type="Rhea" id="RHEA:49576"/>
        <dbReference type="ChEBI" id="CHEBI:13193"/>
        <dbReference type="ChEBI" id="CHEBI:15378"/>
        <dbReference type="ChEBI" id="CHEBI:17319"/>
        <dbReference type="ChEBI" id="CHEBI:17499"/>
        <dbReference type="ChEBI" id="CHEBI:37565"/>
        <dbReference type="ChEBI" id="CHEBI:57844"/>
        <dbReference type="ChEBI" id="CHEBI:59789"/>
        <dbReference type="ChEBI" id="CHEBI:131766"/>
        <dbReference type="EC" id="4.1.99.22"/>
    </reaction>
</comment>
<dbReference type="GO" id="GO:0046872">
    <property type="term" value="F:metal ion binding"/>
    <property type="evidence" value="ECO:0007669"/>
    <property type="project" value="UniProtKB-KW"/>
</dbReference>
<comment type="function">
    <text evidence="12">Catalyzes the cyclization of GTP to (8S)-3',8-cyclo-7,8-dihydroguanosine 5'-triphosphate.</text>
</comment>
<feature type="binding site" evidence="12">
    <location>
        <position position="204"/>
    </location>
    <ligand>
        <name>GTP</name>
        <dbReference type="ChEBI" id="CHEBI:37565"/>
    </ligand>
</feature>
<feature type="binding site" evidence="12">
    <location>
        <position position="75"/>
    </location>
    <ligand>
        <name>S-adenosyl-L-methionine</name>
        <dbReference type="ChEBI" id="CHEBI:59789"/>
    </ligand>
</feature>
<evidence type="ECO:0000313" key="15">
    <source>
        <dbReference type="Proteomes" id="UP000199568"/>
    </source>
</evidence>
<dbReference type="PANTHER" id="PTHR22960">
    <property type="entry name" value="MOLYBDOPTERIN COFACTOR SYNTHESIS PROTEIN A"/>
    <property type="match status" value="1"/>
</dbReference>
<reference evidence="14 15" key="1">
    <citation type="submission" date="2016-10" db="EMBL/GenBank/DDBJ databases">
        <authorList>
            <person name="de Groot N.N."/>
        </authorList>
    </citation>
    <scope>NUCLEOTIDE SEQUENCE [LARGE SCALE GENOMIC DNA]</scope>
    <source>
        <strain evidence="14 15">DSM 18979</strain>
    </source>
</reference>
<feature type="binding site" evidence="12">
    <location>
        <position position="116"/>
    </location>
    <ligand>
        <name>S-adenosyl-L-methionine</name>
        <dbReference type="ChEBI" id="CHEBI:59789"/>
    </ligand>
</feature>
<feature type="binding site" evidence="12">
    <location>
        <position position="315"/>
    </location>
    <ligand>
        <name>[4Fe-4S] cluster</name>
        <dbReference type="ChEBI" id="CHEBI:49883"/>
        <label>2</label>
        <note>4Fe-4S-substrate</note>
    </ligand>
</feature>
<keyword evidence="3 12" id="KW-0949">S-adenosyl-L-methionine</keyword>
<dbReference type="InterPro" id="IPR013785">
    <property type="entry name" value="Aldolase_TIM"/>
</dbReference>
<protein>
    <recommendedName>
        <fullName evidence="1 12">GTP 3',8-cyclase</fullName>
        <ecNumber evidence="1 12">4.1.99.22</ecNumber>
    </recommendedName>
    <alternativeName>
        <fullName evidence="12">Molybdenum cofactor biosynthesis protein A</fullName>
    </alternativeName>
</protein>
<dbReference type="NCBIfam" id="NF001199">
    <property type="entry name" value="PRK00164.2-1"/>
    <property type="match status" value="1"/>
</dbReference>
<dbReference type="InterPro" id="IPR058240">
    <property type="entry name" value="rSAM_sf"/>
</dbReference>
<dbReference type="InterPro" id="IPR007197">
    <property type="entry name" value="rSAM"/>
</dbReference>
<keyword evidence="15" id="KW-1185">Reference proteome</keyword>
<dbReference type="RefSeq" id="WP_330387904.1">
    <property type="nucleotide sequence ID" value="NZ_FOHU01000011.1"/>
</dbReference>
<dbReference type="InterPro" id="IPR013483">
    <property type="entry name" value="MoaA"/>
</dbReference>
<dbReference type="GO" id="GO:1904047">
    <property type="term" value="F:S-adenosyl-L-methionine binding"/>
    <property type="evidence" value="ECO:0007669"/>
    <property type="project" value="UniProtKB-UniRule"/>
</dbReference>
<dbReference type="InterPro" id="IPR050105">
    <property type="entry name" value="MoCo_biosynth_MoaA/MoaC"/>
</dbReference>
<dbReference type="UniPathway" id="UPA00344"/>
<dbReference type="STRING" id="426128.SAMN05660297_02524"/>
<dbReference type="Pfam" id="PF04055">
    <property type="entry name" value="Radical_SAM"/>
    <property type="match status" value="1"/>
</dbReference>
<evidence type="ECO:0000313" key="14">
    <source>
        <dbReference type="EMBL" id="SET47397.1"/>
    </source>
</evidence>
<dbReference type="Gene3D" id="3.20.20.70">
    <property type="entry name" value="Aldolase class I"/>
    <property type="match status" value="1"/>
</dbReference>
<dbReference type="SFLD" id="SFLDG01067">
    <property type="entry name" value="SPASM/twitch_domain_containing"/>
    <property type="match status" value="1"/>
</dbReference>
<evidence type="ECO:0000256" key="3">
    <source>
        <dbReference type="ARBA" id="ARBA00022691"/>
    </source>
</evidence>
<evidence type="ECO:0000256" key="2">
    <source>
        <dbReference type="ARBA" id="ARBA00022485"/>
    </source>
</evidence>
<keyword evidence="6 12" id="KW-0408">Iron</keyword>
<gene>
    <name evidence="12" type="primary">moaA</name>
    <name evidence="14" type="ORF">SAMN05660297_02524</name>
</gene>
<dbReference type="SFLD" id="SFLDG01383">
    <property type="entry name" value="cyclic_pyranopterin_phosphate"/>
    <property type="match status" value="1"/>
</dbReference>
<feature type="binding site" evidence="12">
    <location>
        <begin position="303"/>
        <end position="305"/>
    </location>
    <ligand>
        <name>GTP</name>
        <dbReference type="ChEBI" id="CHEBI:37565"/>
    </ligand>
</feature>
<feature type="binding site" evidence="12">
    <location>
        <position position="69"/>
    </location>
    <ligand>
        <name>[4Fe-4S] cluster</name>
        <dbReference type="ChEBI" id="CHEBI:49883"/>
        <label>1</label>
        <note>4Fe-4S-S-AdoMet</note>
    </ligand>
</feature>
<keyword evidence="9 12" id="KW-0501">Molybdenum cofactor biosynthesis</keyword>
<dbReference type="PROSITE" id="PS01305">
    <property type="entry name" value="MOAA_NIFB_PQQE"/>
    <property type="match status" value="1"/>
</dbReference>
<feature type="binding site" evidence="12">
    <location>
        <position position="298"/>
    </location>
    <ligand>
        <name>[4Fe-4S] cluster</name>
        <dbReference type="ChEBI" id="CHEBI:49883"/>
        <label>2</label>
        <note>4Fe-4S-substrate</note>
    </ligand>
</feature>
<dbReference type="Proteomes" id="UP000199568">
    <property type="component" value="Unassembled WGS sequence"/>
</dbReference>
<evidence type="ECO:0000259" key="13">
    <source>
        <dbReference type="PROSITE" id="PS51918"/>
    </source>
</evidence>
<dbReference type="GO" id="GO:0061799">
    <property type="term" value="F:cyclic pyranopterin monophosphate synthase activity"/>
    <property type="evidence" value="ECO:0007669"/>
    <property type="project" value="TreeGrafter"/>
</dbReference>
<feature type="binding site" evidence="12">
    <location>
        <position position="62"/>
    </location>
    <ligand>
        <name>GTP</name>
        <dbReference type="ChEBI" id="CHEBI:37565"/>
    </ligand>
</feature>
<feature type="binding site" evidence="12">
    <location>
        <position position="143"/>
    </location>
    <ligand>
        <name>GTP</name>
        <dbReference type="ChEBI" id="CHEBI:37565"/>
    </ligand>
</feature>
<comment type="similarity">
    <text evidence="12">Belongs to the radical SAM superfamily. MoaA family.</text>
</comment>
<evidence type="ECO:0000256" key="1">
    <source>
        <dbReference type="ARBA" id="ARBA00012167"/>
    </source>
</evidence>